<evidence type="ECO:0000256" key="9">
    <source>
        <dbReference type="ARBA" id="ARBA00031306"/>
    </source>
</evidence>
<comment type="catalytic activity">
    <reaction evidence="10 11">
        <text>L-threonyl-[protein] + FAD = FMN-L-threonyl-[protein] + AMP + H(+)</text>
        <dbReference type="Rhea" id="RHEA:36847"/>
        <dbReference type="Rhea" id="RHEA-COMP:11060"/>
        <dbReference type="Rhea" id="RHEA-COMP:11061"/>
        <dbReference type="ChEBI" id="CHEBI:15378"/>
        <dbReference type="ChEBI" id="CHEBI:30013"/>
        <dbReference type="ChEBI" id="CHEBI:57692"/>
        <dbReference type="ChEBI" id="CHEBI:74257"/>
        <dbReference type="ChEBI" id="CHEBI:456215"/>
        <dbReference type="EC" id="2.7.1.180"/>
    </reaction>
</comment>
<sequence length="330" mass="36185">MKKLLALMSGVLLLASFVQSASAEWFSKDWNGMGTKIRAEVWVEEGGSAEAEKAFAAVDQEFDRIEALMSVYIDSSEVSKVNRLAAKQAVVITPELFHLIEKAQRVSELSDGAFDITFASIGKFYNYREGQAPDDKQIEENLPAINYRWIEMDPAALSIHFKDPRVTIDLGGIAKGYAVDKAIEKLAGLGVQYALVSAGGDSRLLGDKHGRPWIVGVKDPRLEEKNAVLIPLENTAMSTSGDYERFFIHDGVRVHHIISPKTGKSAEESQSVTVIGPDATTTDALSTTVFILGAKKGLELIEKLPGIDAIIIDRHRKMHYSSELQPPTAE</sequence>
<keyword evidence="8 11" id="KW-0460">Magnesium</keyword>
<dbReference type="RefSeq" id="WP_011396451.1">
    <property type="nucleotide sequence ID" value="NC_007645.1"/>
</dbReference>
<keyword evidence="6 11" id="KW-0479">Metal-binding</keyword>
<reference evidence="14 15" key="1">
    <citation type="journal article" date="2005" name="Nucleic Acids Res.">
        <title>Genomic blueprint of Hahella chejuensis, a marine microbe producing an algicidal agent.</title>
        <authorList>
            <person name="Jeong H."/>
            <person name="Yim J.H."/>
            <person name="Lee C."/>
            <person name="Choi S.-H."/>
            <person name="Park Y.K."/>
            <person name="Yoon S.H."/>
            <person name="Hur C.-G."/>
            <person name="Kang H.-Y."/>
            <person name="Kim D."/>
            <person name="Lee H.H."/>
            <person name="Park K.H."/>
            <person name="Park S.-H."/>
            <person name="Park H.-S."/>
            <person name="Lee H.K."/>
            <person name="Oh T.K."/>
            <person name="Kim J.F."/>
        </authorList>
    </citation>
    <scope>NUCLEOTIDE SEQUENCE [LARGE SCALE GENOMIC DNA]</scope>
    <source>
        <strain evidence="14 15">KCTC 2396</strain>
    </source>
</reference>
<comment type="similarity">
    <text evidence="1 11">Belongs to the ApbE family.</text>
</comment>
<dbReference type="AlphaFoldDB" id="Q2SIZ2"/>
<comment type="cofactor">
    <cofactor evidence="12">
        <name>Mg(2+)</name>
        <dbReference type="ChEBI" id="CHEBI:18420"/>
    </cofactor>
    <cofactor evidence="12">
        <name>Mn(2+)</name>
        <dbReference type="ChEBI" id="CHEBI:29035"/>
    </cofactor>
    <text evidence="12">Magnesium. Can also use manganese.</text>
</comment>
<dbReference type="SUPFAM" id="SSF143631">
    <property type="entry name" value="ApbE-like"/>
    <property type="match status" value="1"/>
</dbReference>
<dbReference type="Gene3D" id="3.10.520.10">
    <property type="entry name" value="ApbE-like domains"/>
    <property type="match status" value="1"/>
</dbReference>
<protein>
    <recommendedName>
        <fullName evidence="3 11">FAD:protein FMN transferase</fullName>
        <ecNumber evidence="2 11">2.7.1.180</ecNumber>
    </recommendedName>
    <alternativeName>
        <fullName evidence="9 11">Flavin transferase</fullName>
    </alternativeName>
</protein>
<evidence type="ECO:0000256" key="12">
    <source>
        <dbReference type="PIRSR" id="PIRSR006268-2"/>
    </source>
</evidence>
<organism evidence="14 15">
    <name type="scientific">Hahella chejuensis (strain KCTC 2396)</name>
    <dbReference type="NCBI Taxonomy" id="349521"/>
    <lineage>
        <taxon>Bacteria</taxon>
        <taxon>Pseudomonadati</taxon>
        <taxon>Pseudomonadota</taxon>
        <taxon>Gammaproteobacteria</taxon>
        <taxon>Oceanospirillales</taxon>
        <taxon>Hahellaceae</taxon>
        <taxon>Hahella</taxon>
    </lineage>
</organism>
<evidence type="ECO:0000256" key="8">
    <source>
        <dbReference type="ARBA" id="ARBA00022842"/>
    </source>
</evidence>
<keyword evidence="4 11" id="KW-0285">Flavoprotein</keyword>
<proteinExistence type="inferred from homology"/>
<evidence type="ECO:0000256" key="7">
    <source>
        <dbReference type="ARBA" id="ARBA00022827"/>
    </source>
</evidence>
<evidence type="ECO:0000256" key="2">
    <source>
        <dbReference type="ARBA" id="ARBA00011955"/>
    </source>
</evidence>
<keyword evidence="15" id="KW-1185">Reference proteome</keyword>
<feature type="binding site" evidence="12">
    <location>
        <position position="283"/>
    </location>
    <ligand>
        <name>Mg(2+)</name>
        <dbReference type="ChEBI" id="CHEBI:18420"/>
    </ligand>
</feature>
<dbReference type="KEGG" id="hch:HCH_02590"/>
<gene>
    <name evidence="14" type="ordered locus">HCH_02590</name>
</gene>
<keyword evidence="13" id="KW-0732">Signal</keyword>
<dbReference type="OrthoDB" id="9778595at2"/>
<dbReference type="HOGENOM" id="CLU_044403_5_1_6"/>
<dbReference type="EC" id="2.7.1.180" evidence="2 11"/>
<feature type="chain" id="PRO_5039937350" description="FAD:protein FMN transferase" evidence="13">
    <location>
        <begin position="24"/>
        <end position="330"/>
    </location>
</feature>
<evidence type="ECO:0000313" key="14">
    <source>
        <dbReference type="EMBL" id="ABC29382.1"/>
    </source>
</evidence>
<evidence type="ECO:0000256" key="5">
    <source>
        <dbReference type="ARBA" id="ARBA00022679"/>
    </source>
</evidence>
<dbReference type="STRING" id="349521.HCH_02590"/>
<dbReference type="PANTHER" id="PTHR30040">
    <property type="entry name" value="THIAMINE BIOSYNTHESIS LIPOPROTEIN APBE"/>
    <property type="match status" value="1"/>
</dbReference>
<dbReference type="PANTHER" id="PTHR30040:SF2">
    <property type="entry name" value="FAD:PROTEIN FMN TRANSFERASE"/>
    <property type="match status" value="1"/>
</dbReference>
<feature type="binding site" evidence="12">
    <location>
        <position position="172"/>
    </location>
    <ligand>
        <name>Mg(2+)</name>
        <dbReference type="ChEBI" id="CHEBI:18420"/>
    </ligand>
</feature>
<dbReference type="GO" id="GO:0016740">
    <property type="term" value="F:transferase activity"/>
    <property type="evidence" value="ECO:0007669"/>
    <property type="project" value="UniProtKB-UniRule"/>
</dbReference>
<keyword evidence="14" id="KW-0449">Lipoprotein</keyword>
<accession>Q2SIZ2</accession>
<evidence type="ECO:0000256" key="13">
    <source>
        <dbReference type="SAM" id="SignalP"/>
    </source>
</evidence>
<evidence type="ECO:0000256" key="4">
    <source>
        <dbReference type="ARBA" id="ARBA00022630"/>
    </source>
</evidence>
<evidence type="ECO:0000256" key="6">
    <source>
        <dbReference type="ARBA" id="ARBA00022723"/>
    </source>
</evidence>
<dbReference type="PIRSF" id="PIRSF006268">
    <property type="entry name" value="ApbE"/>
    <property type="match status" value="1"/>
</dbReference>
<dbReference type="eggNOG" id="COG1477">
    <property type="taxonomic scope" value="Bacteria"/>
</dbReference>
<name>Q2SIZ2_HAHCH</name>
<evidence type="ECO:0000256" key="1">
    <source>
        <dbReference type="ARBA" id="ARBA00008282"/>
    </source>
</evidence>
<dbReference type="GO" id="GO:0046872">
    <property type="term" value="F:metal ion binding"/>
    <property type="evidence" value="ECO:0007669"/>
    <property type="project" value="UniProtKB-UniRule"/>
</dbReference>
<dbReference type="Proteomes" id="UP000000238">
    <property type="component" value="Chromosome"/>
</dbReference>
<dbReference type="Pfam" id="PF02424">
    <property type="entry name" value="ApbE"/>
    <property type="match status" value="1"/>
</dbReference>
<dbReference type="EMBL" id="CP000155">
    <property type="protein sequence ID" value="ABC29382.1"/>
    <property type="molecule type" value="Genomic_DNA"/>
</dbReference>
<feature type="signal peptide" evidence="13">
    <location>
        <begin position="1"/>
        <end position="23"/>
    </location>
</feature>
<evidence type="ECO:0000256" key="11">
    <source>
        <dbReference type="PIRNR" id="PIRNR006268"/>
    </source>
</evidence>
<evidence type="ECO:0000256" key="10">
    <source>
        <dbReference type="ARBA" id="ARBA00048540"/>
    </source>
</evidence>
<keyword evidence="5 11" id="KW-0808">Transferase</keyword>
<keyword evidence="7 11" id="KW-0274">FAD</keyword>
<dbReference type="InterPro" id="IPR024932">
    <property type="entry name" value="ApbE"/>
</dbReference>
<evidence type="ECO:0000256" key="3">
    <source>
        <dbReference type="ARBA" id="ARBA00016337"/>
    </source>
</evidence>
<evidence type="ECO:0000313" key="15">
    <source>
        <dbReference type="Proteomes" id="UP000000238"/>
    </source>
</evidence>
<feature type="binding site" evidence="12">
    <location>
        <position position="287"/>
    </location>
    <ligand>
        <name>Mg(2+)</name>
        <dbReference type="ChEBI" id="CHEBI:18420"/>
    </ligand>
</feature>
<dbReference type="InterPro" id="IPR003374">
    <property type="entry name" value="ApbE-like_sf"/>
</dbReference>